<dbReference type="AlphaFoldDB" id="A0A9P5PPA3"/>
<accession>A0A9P5PPA3</accession>
<feature type="compositionally biased region" description="Basic and acidic residues" evidence="1">
    <location>
        <begin position="107"/>
        <end position="127"/>
    </location>
</feature>
<dbReference type="EMBL" id="JADNRY010000048">
    <property type="protein sequence ID" value="KAF9069591.1"/>
    <property type="molecule type" value="Genomic_DNA"/>
</dbReference>
<evidence type="ECO:0000313" key="3">
    <source>
        <dbReference type="Proteomes" id="UP000772434"/>
    </source>
</evidence>
<evidence type="ECO:0000313" key="2">
    <source>
        <dbReference type="EMBL" id="KAF9069591.1"/>
    </source>
</evidence>
<feature type="region of interest" description="Disordered" evidence="1">
    <location>
        <begin position="26"/>
        <end position="196"/>
    </location>
</feature>
<gene>
    <name evidence="2" type="ORF">BDP27DRAFT_678986</name>
</gene>
<protein>
    <submittedName>
        <fullName evidence="2">Uncharacterized protein</fullName>
    </submittedName>
</protein>
<evidence type="ECO:0000256" key="1">
    <source>
        <dbReference type="SAM" id="MobiDB-lite"/>
    </source>
</evidence>
<keyword evidence="3" id="KW-1185">Reference proteome</keyword>
<feature type="compositionally biased region" description="Low complexity" evidence="1">
    <location>
        <begin position="80"/>
        <end position="93"/>
    </location>
</feature>
<feature type="compositionally biased region" description="Polar residues" evidence="1">
    <location>
        <begin position="97"/>
        <end position="106"/>
    </location>
</feature>
<comment type="caution">
    <text evidence="2">The sequence shown here is derived from an EMBL/GenBank/DDBJ whole genome shotgun (WGS) entry which is preliminary data.</text>
</comment>
<name>A0A9P5PPA3_9AGAR</name>
<reference evidence="2" key="1">
    <citation type="submission" date="2020-11" db="EMBL/GenBank/DDBJ databases">
        <authorList>
            <consortium name="DOE Joint Genome Institute"/>
            <person name="Ahrendt S."/>
            <person name="Riley R."/>
            <person name="Andreopoulos W."/>
            <person name="Labutti K."/>
            <person name="Pangilinan J."/>
            <person name="Ruiz-Duenas F.J."/>
            <person name="Barrasa J.M."/>
            <person name="Sanchez-Garcia M."/>
            <person name="Camarero S."/>
            <person name="Miyauchi S."/>
            <person name="Serrano A."/>
            <person name="Linde D."/>
            <person name="Babiker R."/>
            <person name="Drula E."/>
            <person name="Ayuso-Fernandez I."/>
            <person name="Pacheco R."/>
            <person name="Padilla G."/>
            <person name="Ferreira P."/>
            <person name="Barriuso J."/>
            <person name="Kellner H."/>
            <person name="Castanera R."/>
            <person name="Alfaro M."/>
            <person name="Ramirez L."/>
            <person name="Pisabarro A.G."/>
            <person name="Kuo A."/>
            <person name="Tritt A."/>
            <person name="Lipzen A."/>
            <person name="He G."/>
            <person name="Yan M."/>
            <person name="Ng V."/>
            <person name="Cullen D."/>
            <person name="Martin F."/>
            <person name="Rosso M.-N."/>
            <person name="Henrissat B."/>
            <person name="Hibbett D."/>
            <person name="Martinez A.T."/>
            <person name="Grigoriev I.V."/>
        </authorList>
    </citation>
    <scope>NUCLEOTIDE SEQUENCE</scope>
    <source>
        <strain evidence="2">AH 40177</strain>
    </source>
</reference>
<feature type="compositionally biased region" description="Low complexity" evidence="1">
    <location>
        <begin position="138"/>
        <end position="177"/>
    </location>
</feature>
<feature type="compositionally biased region" description="Low complexity" evidence="1">
    <location>
        <begin position="62"/>
        <end position="73"/>
    </location>
</feature>
<sequence>MSLFLPSAFQIDSETSIVPTEAHRQAYAQQMQSQQAYGTTQVQYDTRPRHPSQPNPADSVPSSRSRSQSQALRSSHRSRSASAHPQSASSTAHMLQGSVTHMSQGTDTRHERQSDERRYRLRDREDLSNSVPSLVSDSAPPTTSAPTSTSTTPTRPSRLARPSTASAAPAAAPTTRGRTGRNRYEVSRTDSGSRHIRTHSVDARALDAIQGQARVRSVSLALSLPLGDHRVTPNLRGRDSFLLLRRTTTTNKAVVRAKLVEEGQQPQEDFTL</sequence>
<feature type="compositionally biased region" description="Low complexity" evidence="1">
    <location>
        <begin position="26"/>
        <end position="41"/>
    </location>
</feature>
<organism evidence="2 3">
    <name type="scientific">Rhodocollybia butyracea</name>
    <dbReference type="NCBI Taxonomy" id="206335"/>
    <lineage>
        <taxon>Eukaryota</taxon>
        <taxon>Fungi</taxon>
        <taxon>Dikarya</taxon>
        <taxon>Basidiomycota</taxon>
        <taxon>Agaricomycotina</taxon>
        <taxon>Agaricomycetes</taxon>
        <taxon>Agaricomycetidae</taxon>
        <taxon>Agaricales</taxon>
        <taxon>Marasmiineae</taxon>
        <taxon>Omphalotaceae</taxon>
        <taxon>Rhodocollybia</taxon>
    </lineage>
</organism>
<feature type="compositionally biased region" description="Basic and acidic residues" evidence="1">
    <location>
        <begin position="182"/>
        <end position="196"/>
    </location>
</feature>
<proteinExistence type="predicted"/>
<dbReference type="Proteomes" id="UP000772434">
    <property type="component" value="Unassembled WGS sequence"/>
</dbReference>